<proteinExistence type="predicted"/>
<feature type="region of interest" description="Disordered" evidence="1">
    <location>
        <begin position="43"/>
        <end position="156"/>
    </location>
</feature>
<evidence type="ECO:0000313" key="3">
    <source>
        <dbReference type="Proteomes" id="UP000318081"/>
    </source>
</evidence>
<reference evidence="2 3" key="1">
    <citation type="submission" date="2019-02" db="EMBL/GenBank/DDBJ databases">
        <title>Deep-cultivation of Planctomycetes and their phenomic and genomic characterization uncovers novel biology.</title>
        <authorList>
            <person name="Wiegand S."/>
            <person name="Jogler M."/>
            <person name="Boedeker C."/>
            <person name="Pinto D."/>
            <person name="Vollmers J."/>
            <person name="Rivas-Marin E."/>
            <person name="Kohn T."/>
            <person name="Peeters S.H."/>
            <person name="Heuer A."/>
            <person name="Rast P."/>
            <person name="Oberbeckmann S."/>
            <person name="Bunk B."/>
            <person name="Jeske O."/>
            <person name="Meyerdierks A."/>
            <person name="Storesund J.E."/>
            <person name="Kallscheuer N."/>
            <person name="Luecker S."/>
            <person name="Lage O.M."/>
            <person name="Pohl T."/>
            <person name="Merkel B.J."/>
            <person name="Hornburger P."/>
            <person name="Mueller R.-W."/>
            <person name="Bruemmer F."/>
            <person name="Labrenz M."/>
            <person name="Spormann A.M."/>
            <person name="Op den Camp H."/>
            <person name="Overmann J."/>
            <person name="Amann R."/>
            <person name="Jetten M.S.M."/>
            <person name="Mascher T."/>
            <person name="Medema M.H."/>
            <person name="Devos D.P."/>
            <person name="Kaster A.-K."/>
            <person name="Ovreas L."/>
            <person name="Rohde M."/>
            <person name="Galperin M.Y."/>
            <person name="Jogler C."/>
        </authorList>
    </citation>
    <scope>NUCLEOTIDE SEQUENCE [LARGE SCALE GENOMIC DNA]</scope>
    <source>
        <strain evidence="2 3">TBK1r</strain>
    </source>
</reference>
<evidence type="ECO:0000313" key="2">
    <source>
        <dbReference type="EMBL" id="QDV83068.1"/>
    </source>
</evidence>
<organism evidence="2 3">
    <name type="scientific">Stieleria magnilauensis</name>
    <dbReference type="NCBI Taxonomy" id="2527963"/>
    <lineage>
        <taxon>Bacteria</taxon>
        <taxon>Pseudomonadati</taxon>
        <taxon>Planctomycetota</taxon>
        <taxon>Planctomycetia</taxon>
        <taxon>Pirellulales</taxon>
        <taxon>Pirellulaceae</taxon>
        <taxon>Stieleria</taxon>
    </lineage>
</organism>
<sequence length="309" mass="32168">MISCTSLLAFGSGVASDVGGDCGGQTSPRQRLMERFARKKPNTFFTPKTPVFHAFPGPSPAPPRRLQPPNTNPPSQKSNTPPPHNPHPPGPTTHHLGLAPFTRGLSPRTSAAGACPQRGRCRSGACPHRGRSPPTAVAHDHPATVPDHPGPAPKSGPVPARALKIGPIPKAGSVPARALKIGPMRQIGCMHRLGSLGLISPSTPGPEHTGACPRSPGICPRSPRACHPITQGLSPITQGLSPITQGLSPITRGLSPITRGLSPRAPGVCPRVPKMRHLRQRGHMRRLGPIGPISQGPPPGASRPLTAAR</sequence>
<feature type="region of interest" description="Disordered" evidence="1">
    <location>
        <begin position="286"/>
        <end position="309"/>
    </location>
</feature>
<protein>
    <submittedName>
        <fullName evidence="2">Uncharacterized protein</fullName>
    </submittedName>
</protein>
<feature type="compositionally biased region" description="Pro residues" evidence="1">
    <location>
        <begin position="57"/>
        <end position="72"/>
    </location>
</feature>
<gene>
    <name evidence="2" type="ORF">TBK1r_20020</name>
</gene>
<feature type="compositionally biased region" description="Pro residues" evidence="1">
    <location>
        <begin position="80"/>
        <end position="91"/>
    </location>
</feature>
<dbReference type="Proteomes" id="UP000318081">
    <property type="component" value="Chromosome"/>
</dbReference>
<keyword evidence="3" id="KW-1185">Reference proteome</keyword>
<accession>A0ABX5XM50</accession>
<dbReference type="EMBL" id="CP036432">
    <property type="protein sequence ID" value="QDV83068.1"/>
    <property type="molecule type" value="Genomic_DNA"/>
</dbReference>
<name>A0ABX5XM50_9BACT</name>
<evidence type="ECO:0000256" key="1">
    <source>
        <dbReference type="SAM" id="MobiDB-lite"/>
    </source>
</evidence>